<dbReference type="Proteomes" id="UP001162483">
    <property type="component" value="Unassembled WGS sequence"/>
</dbReference>
<sequence length="210" mass="23349">PEISSLNRLFVKVGFSTLEVFSEFNRIATTNLQNNFFDALDPYAPCFVTIFKSKKGSVGETLSMFVQQINSEKPDVTAMHTLVLRGLPVLLGDDPSTFYITCFPSDSDEVWARLPVGLKTVIDESMPASPNHLHLDPVSIAIIAKGGIVMEDLQNLPQALCLFFGLLYALHLEYPKAMENTFNFIQRVMLGLGENKLPPKLQSLKNLLLS</sequence>
<dbReference type="EMBL" id="CATNWA010002690">
    <property type="protein sequence ID" value="CAI9543569.1"/>
    <property type="molecule type" value="Genomic_DNA"/>
</dbReference>
<evidence type="ECO:0000313" key="2">
    <source>
        <dbReference type="EMBL" id="CAI9601247.1"/>
    </source>
</evidence>
<name>A0ABN9FWW4_9NEOB</name>
<keyword evidence="3" id="KW-1185">Reference proteome</keyword>
<feature type="non-terminal residue" evidence="2">
    <location>
        <position position="1"/>
    </location>
</feature>
<dbReference type="PANTHER" id="PTHR31025:SF19">
    <property type="entry name" value="SI:CH73-42K18.1-RELATED"/>
    <property type="match status" value="1"/>
</dbReference>
<reference evidence="2" key="1">
    <citation type="submission" date="2023-05" db="EMBL/GenBank/DDBJ databases">
        <authorList>
            <person name="Stuckert A."/>
        </authorList>
    </citation>
    <scope>NUCLEOTIDE SEQUENCE</scope>
</reference>
<protein>
    <submittedName>
        <fullName evidence="2">Uncharacterized protein</fullName>
    </submittedName>
</protein>
<proteinExistence type="predicted"/>
<evidence type="ECO:0000313" key="3">
    <source>
        <dbReference type="Proteomes" id="UP001162483"/>
    </source>
</evidence>
<dbReference type="PANTHER" id="PTHR31025">
    <property type="entry name" value="SI:CH211-196P9.1-RELATED"/>
    <property type="match status" value="1"/>
</dbReference>
<comment type="caution">
    <text evidence="2">The sequence shown here is derived from an EMBL/GenBank/DDBJ whole genome shotgun (WGS) entry which is preliminary data.</text>
</comment>
<dbReference type="EMBL" id="CATNWA010017540">
    <property type="protein sequence ID" value="CAI9601247.1"/>
    <property type="molecule type" value="Genomic_DNA"/>
</dbReference>
<gene>
    <name evidence="2" type="ORF">SPARVUS_LOCUS12947054</name>
    <name evidence="1" type="ORF">SPARVUS_LOCUS2305287</name>
</gene>
<accession>A0ABN9FWW4</accession>
<evidence type="ECO:0000313" key="1">
    <source>
        <dbReference type="EMBL" id="CAI9543569.1"/>
    </source>
</evidence>
<organism evidence="2 3">
    <name type="scientific">Staurois parvus</name>
    <dbReference type="NCBI Taxonomy" id="386267"/>
    <lineage>
        <taxon>Eukaryota</taxon>
        <taxon>Metazoa</taxon>
        <taxon>Chordata</taxon>
        <taxon>Craniata</taxon>
        <taxon>Vertebrata</taxon>
        <taxon>Euteleostomi</taxon>
        <taxon>Amphibia</taxon>
        <taxon>Batrachia</taxon>
        <taxon>Anura</taxon>
        <taxon>Neobatrachia</taxon>
        <taxon>Ranoidea</taxon>
        <taxon>Ranidae</taxon>
        <taxon>Staurois</taxon>
    </lineage>
</organism>